<dbReference type="Proteomes" id="UP000000226">
    <property type="component" value="Chromosome 2"/>
</dbReference>
<dbReference type="PANTHER" id="PTHR36350">
    <property type="entry name" value="TRANSMEMBRANE PROTEIN"/>
    <property type="match status" value="1"/>
</dbReference>
<dbReference type="EMBL" id="CM002289">
    <property type="protein sequence ID" value="ESW30920.1"/>
    <property type="molecule type" value="Genomic_DNA"/>
</dbReference>
<gene>
    <name evidence="1" type="ORF">PHAVU_002G193400g</name>
</gene>
<proteinExistence type="predicted"/>
<dbReference type="Gramene" id="ESW30920">
    <property type="protein sequence ID" value="ESW30920"/>
    <property type="gene ID" value="PHAVU_002G193400g"/>
</dbReference>
<organism evidence="1 2">
    <name type="scientific">Phaseolus vulgaris</name>
    <name type="common">Kidney bean</name>
    <name type="synonym">French bean</name>
    <dbReference type="NCBI Taxonomy" id="3885"/>
    <lineage>
        <taxon>Eukaryota</taxon>
        <taxon>Viridiplantae</taxon>
        <taxon>Streptophyta</taxon>
        <taxon>Embryophyta</taxon>
        <taxon>Tracheophyta</taxon>
        <taxon>Spermatophyta</taxon>
        <taxon>Magnoliopsida</taxon>
        <taxon>eudicotyledons</taxon>
        <taxon>Gunneridae</taxon>
        <taxon>Pentapetalae</taxon>
        <taxon>rosids</taxon>
        <taxon>fabids</taxon>
        <taxon>Fabales</taxon>
        <taxon>Fabaceae</taxon>
        <taxon>Papilionoideae</taxon>
        <taxon>50 kb inversion clade</taxon>
        <taxon>NPAAA clade</taxon>
        <taxon>indigoferoid/millettioid clade</taxon>
        <taxon>Phaseoleae</taxon>
        <taxon>Phaseolus</taxon>
    </lineage>
</organism>
<sequence length="346" mass="39148">MLLIIQNLSCNNFHQMESAISLRYCPFPYSSKGFQGAGSTRFHLRFNHATPLCAPQFSTTRHPVTRSSGHANCILGRFSQPSSQNEGRGSKILRGVTGASLVLACVLGLFNFKMNPKLITAHACQQSGKFDSSMLDGRGKTALESLLKIKEDAEDAEDDATHQNEIIPSKFSDDRPSKEQVNTLKSIAIGQSKSDNGGKALKTLKEQYEKCKKNNYPEEVQNLGVALVEVFIIQEKLEEARTVLGEQMDELLRTYSDIFDCKNCNECKKGKECKKPKKLNTKEKYDEILKLHESDAFEIKVVKPWISQLILYKAIVHTMLEDKEEGEWRRGNKEAMEWRKAFIKTF</sequence>
<reference evidence="2" key="1">
    <citation type="journal article" date="2014" name="Nat. Genet.">
        <title>A reference genome for common bean and genome-wide analysis of dual domestications.</title>
        <authorList>
            <person name="Schmutz J."/>
            <person name="McClean P.E."/>
            <person name="Mamidi S."/>
            <person name="Wu G.A."/>
            <person name="Cannon S.B."/>
            <person name="Grimwood J."/>
            <person name="Jenkins J."/>
            <person name="Shu S."/>
            <person name="Song Q."/>
            <person name="Chavarro C."/>
            <person name="Torres-Torres M."/>
            <person name="Geffroy V."/>
            <person name="Moghaddam S.M."/>
            <person name="Gao D."/>
            <person name="Abernathy B."/>
            <person name="Barry K."/>
            <person name="Blair M."/>
            <person name="Brick M.A."/>
            <person name="Chovatia M."/>
            <person name="Gepts P."/>
            <person name="Goodstein D.M."/>
            <person name="Gonzales M."/>
            <person name="Hellsten U."/>
            <person name="Hyten D.L."/>
            <person name="Jia G."/>
            <person name="Kelly J.D."/>
            <person name="Kudrna D."/>
            <person name="Lee R."/>
            <person name="Richard M.M."/>
            <person name="Miklas P.N."/>
            <person name="Osorno J.M."/>
            <person name="Rodrigues J."/>
            <person name="Thareau V."/>
            <person name="Urrea C.A."/>
            <person name="Wang M."/>
            <person name="Yu Y."/>
            <person name="Zhang M."/>
            <person name="Wing R.A."/>
            <person name="Cregan P.B."/>
            <person name="Rokhsar D.S."/>
            <person name="Jackson S.A."/>
        </authorList>
    </citation>
    <scope>NUCLEOTIDE SEQUENCE [LARGE SCALE GENOMIC DNA]</scope>
    <source>
        <strain evidence="2">cv. G19833</strain>
    </source>
</reference>
<evidence type="ECO:0000313" key="2">
    <source>
        <dbReference type="Proteomes" id="UP000000226"/>
    </source>
</evidence>
<dbReference type="PANTHER" id="PTHR36350:SF2">
    <property type="entry name" value="PROTEIN, PUTATIVE-RELATED"/>
    <property type="match status" value="1"/>
</dbReference>
<keyword evidence="2" id="KW-1185">Reference proteome</keyword>
<protein>
    <submittedName>
        <fullName evidence="1">Uncharacterized protein</fullName>
    </submittedName>
</protein>
<dbReference type="eggNOG" id="ENOG502S7DR">
    <property type="taxonomic scope" value="Eukaryota"/>
</dbReference>
<name>V7CNU9_PHAVU</name>
<accession>V7CNU9</accession>
<dbReference type="AlphaFoldDB" id="V7CNU9"/>
<evidence type="ECO:0000313" key="1">
    <source>
        <dbReference type="EMBL" id="ESW30920.1"/>
    </source>
</evidence>
<dbReference type="OrthoDB" id="1398107at2759"/>
<dbReference type="OMA" id="FMLKNEY"/>